<dbReference type="Pfam" id="PF02518">
    <property type="entry name" value="HATPase_c"/>
    <property type="match status" value="1"/>
</dbReference>
<keyword evidence="9 13" id="KW-0472">Membrane</keyword>
<dbReference type="Gene3D" id="1.10.287.130">
    <property type="match status" value="1"/>
</dbReference>
<keyword evidence="7" id="KW-0805">Transcription regulation</keyword>
<evidence type="ECO:0000256" key="2">
    <source>
        <dbReference type="ARBA" id="ARBA00012438"/>
    </source>
</evidence>
<reference evidence="19" key="1">
    <citation type="submission" date="2017-08" db="EMBL/GenBank/DDBJ databases">
        <authorList>
            <person name="Grouzdev D.S."/>
            <person name="Gaisin V.A."/>
            <person name="Rysina M.S."/>
            <person name="Gorlenko V.M."/>
        </authorList>
    </citation>
    <scope>NUCLEOTIDE SEQUENCE [LARGE SCALE GENOMIC DNA]</scope>
    <source>
        <strain evidence="19">Kir15-3F</strain>
    </source>
</reference>
<dbReference type="SMART" id="SM00862">
    <property type="entry name" value="Trans_reg_C"/>
    <property type="match status" value="1"/>
</dbReference>
<dbReference type="SUPFAM" id="SSF47384">
    <property type="entry name" value="Homodimeric domain of signal transducing histidine kinase"/>
    <property type="match status" value="1"/>
</dbReference>
<gene>
    <name evidence="18" type="ORF">CJ255_17115</name>
</gene>
<accession>A0A2A6RFW5</accession>
<dbReference type="InterPro" id="IPR000014">
    <property type="entry name" value="PAS"/>
</dbReference>
<dbReference type="PANTHER" id="PTHR43547:SF2">
    <property type="entry name" value="HYBRID SIGNAL TRANSDUCTION HISTIDINE KINASE C"/>
    <property type="match status" value="1"/>
</dbReference>
<dbReference type="CDD" id="cd00383">
    <property type="entry name" value="trans_reg_C"/>
    <property type="match status" value="1"/>
</dbReference>
<evidence type="ECO:0000259" key="15">
    <source>
        <dbReference type="PROSITE" id="PS50110"/>
    </source>
</evidence>
<evidence type="ECO:0000256" key="10">
    <source>
        <dbReference type="ARBA" id="ARBA00023163"/>
    </source>
</evidence>
<dbReference type="Gene3D" id="1.10.10.10">
    <property type="entry name" value="Winged helix-like DNA-binding domain superfamily/Winged helix DNA-binding domain"/>
    <property type="match status" value="1"/>
</dbReference>
<dbReference type="InterPro" id="IPR036890">
    <property type="entry name" value="HATPase_C_sf"/>
</dbReference>
<dbReference type="SUPFAM" id="SSF55781">
    <property type="entry name" value="GAF domain-like"/>
    <property type="match status" value="1"/>
</dbReference>
<dbReference type="Gene3D" id="3.30.450.20">
    <property type="entry name" value="PAS domain"/>
    <property type="match status" value="1"/>
</dbReference>
<keyword evidence="6" id="KW-0902">Two-component regulatory system</keyword>
<keyword evidence="5" id="KW-0418">Kinase</keyword>
<dbReference type="PROSITE" id="PS50113">
    <property type="entry name" value="PAC"/>
    <property type="match status" value="1"/>
</dbReference>
<comment type="catalytic activity">
    <reaction evidence="1">
        <text>ATP + protein L-histidine = ADP + protein N-phospho-L-histidine.</text>
        <dbReference type="EC" id="2.7.13.3"/>
    </reaction>
</comment>
<sequence>MFGNLQSTIYNRKWYYGIVHAMVRNTTSVAHPWGQGAAAHQRIRRARNVLLVGLIFEVLVLLLLITLPPVLSDRADTIRQHADTLQRLSDHHDQVDGLLQEMRAAARGYALTRSEIFLEQYETAQERVTLTFTELEPIARELDPTLEPQIIELRRLVRTWQAESGDRQITLAQEGQTSLIAQELVSGTSQALFAAFRLQSDQVRSALLTLRLELAQEISQARTLQLLVTSGLSILGLLTIGLIIVGFRQSLWLIRDLEAAHQRSAHLAEQVAQQLRSAEIRHRQLTVLHAVATAATRSVQRDEVLHNILTAIGETLDLSAAALCLTPTSGKCPQALIRRAPHPHAAPEELATLLHANAETLLASLAQNQTHYIDPQTVTNATPLADLAVCIGAPLLLLPLHGRSSAVGLLVLLDPLRRPDLNDRPFLHTLATEIGLVIDNTLLFATVQAERQRLQAVFEHSPEGIVVAEAPDGQIALLNPAASKLFGPLEPNASLLHHPLAGRTHQPGGYPCVPEDLPMLRTLHEGRATYAVELTITRPDGRRIPVLATSVPLYEPHGALQGVVGVFQDIRRLRELERLRSDVVALVNHELRTPLTTIRGSAESLLSNSHTNDPAHIRSFAQIIKQQGEQLQELLDNMLQLSQLEAGALRLQRQSLTLPPLLRSVIAHAREHMPDLRLQADVSADLAPVSIDVRRIEQVLQNLLDNAAKYSPPNGVITISAQRSEQQIVVSVRDQGPGIPPDERERVFDRFYQAARPSTRPVAGTGLGLAICKALIEAHNGLIWIDEPPGGGTLACFSLPALPADTLVDAPITPTVLASAARDHARILVLDDDAALQHLLERGFQEAGFSVQISGEAQEAMNLLNSYTPDLMIIDLALPGMDGLSLCRQVRQWSSIPIIMLTASATEQDVIKGLRAGADDYVTKPFRMQELIARIDALLRRAQQTTTPGEASLIQLDNLIIDLSHHRITLDQQEIALTPIEYQILTFLARHAGQALSHEQILQAVWGQGYSGENNYLWVHIANLRKKIEPDPRHPRFILTERGLGYRMARQ</sequence>
<dbReference type="InterPro" id="IPR001789">
    <property type="entry name" value="Sig_transdc_resp-reg_receiver"/>
</dbReference>
<dbReference type="Pfam" id="PF00989">
    <property type="entry name" value="PAS"/>
    <property type="match status" value="1"/>
</dbReference>
<dbReference type="Pfam" id="PF00512">
    <property type="entry name" value="HisKA"/>
    <property type="match status" value="1"/>
</dbReference>
<dbReference type="GO" id="GO:0003677">
    <property type="term" value="F:DNA binding"/>
    <property type="evidence" value="ECO:0007669"/>
    <property type="project" value="UniProtKB-UniRule"/>
</dbReference>
<dbReference type="EC" id="2.7.13.3" evidence="2"/>
<dbReference type="InterPro" id="IPR007891">
    <property type="entry name" value="CHASE3"/>
</dbReference>
<dbReference type="GO" id="GO:0000155">
    <property type="term" value="F:phosphorelay sensor kinase activity"/>
    <property type="evidence" value="ECO:0007669"/>
    <property type="project" value="InterPro"/>
</dbReference>
<evidence type="ECO:0000256" key="4">
    <source>
        <dbReference type="ARBA" id="ARBA00022679"/>
    </source>
</evidence>
<dbReference type="Gene3D" id="3.40.50.2300">
    <property type="match status" value="1"/>
</dbReference>
<dbReference type="Pfam" id="PF00072">
    <property type="entry name" value="Response_reg"/>
    <property type="match status" value="1"/>
</dbReference>
<dbReference type="Gene3D" id="3.30.450.40">
    <property type="match status" value="1"/>
</dbReference>
<evidence type="ECO:0000256" key="3">
    <source>
        <dbReference type="ARBA" id="ARBA00022553"/>
    </source>
</evidence>
<dbReference type="SMART" id="SM00086">
    <property type="entry name" value="PAC"/>
    <property type="match status" value="1"/>
</dbReference>
<dbReference type="SMART" id="SM00091">
    <property type="entry name" value="PAS"/>
    <property type="match status" value="1"/>
</dbReference>
<feature type="modified residue" description="4-aspartylphosphate" evidence="11">
    <location>
        <position position="875"/>
    </location>
</feature>
<comment type="caution">
    <text evidence="18">The sequence shown here is derived from an EMBL/GenBank/DDBJ whole genome shotgun (WGS) entry which is preliminary data.</text>
</comment>
<dbReference type="PROSITE" id="PS50110">
    <property type="entry name" value="RESPONSE_REGULATORY"/>
    <property type="match status" value="1"/>
</dbReference>
<dbReference type="GO" id="GO:0006355">
    <property type="term" value="P:regulation of DNA-templated transcription"/>
    <property type="evidence" value="ECO:0007669"/>
    <property type="project" value="InterPro"/>
</dbReference>
<feature type="domain" description="Histidine kinase" evidence="14">
    <location>
        <begin position="586"/>
        <end position="803"/>
    </location>
</feature>
<dbReference type="InterPro" id="IPR001867">
    <property type="entry name" value="OmpR/PhoB-type_DNA-bd"/>
</dbReference>
<dbReference type="InterPro" id="IPR005467">
    <property type="entry name" value="His_kinase_dom"/>
</dbReference>
<dbReference type="AlphaFoldDB" id="A0A2A6RFW5"/>
<dbReference type="Pfam" id="PF00486">
    <property type="entry name" value="Trans_reg_C"/>
    <property type="match status" value="1"/>
</dbReference>
<keyword evidence="8 12" id="KW-0238">DNA-binding</keyword>
<dbReference type="CDD" id="cd00082">
    <property type="entry name" value="HisKA"/>
    <property type="match status" value="1"/>
</dbReference>
<dbReference type="InterPro" id="IPR011006">
    <property type="entry name" value="CheY-like_superfamily"/>
</dbReference>
<dbReference type="InterPro" id="IPR029016">
    <property type="entry name" value="GAF-like_dom_sf"/>
</dbReference>
<keyword evidence="19" id="KW-1185">Reference proteome</keyword>
<dbReference type="NCBIfam" id="TIGR00229">
    <property type="entry name" value="sensory_box"/>
    <property type="match status" value="1"/>
</dbReference>
<evidence type="ECO:0000259" key="17">
    <source>
        <dbReference type="PROSITE" id="PS51755"/>
    </source>
</evidence>
<dbReference type="InterPro" id="IPR000700">
    <property type="entry name" value="PAS-assoc_C"/>
</dbReference>
<evidence type="ECO:0000313" key="19">
    <source>
        <dbReference type="Proteomes" id="UP000220527"/>
    </source>
</evidence>
<feature type="domain" description="Response regulatory" evidence="15">
    <location>
        <begin position="826"/>
        <end position="939"/>
    </location>
</feature>
<evidence type="ECO:0000313" key="18">
    <source>
        <dbReference type="EMBL" id="PDW01833.1"/>
    </source>
</evidence>
<dbReference type="SUPFAM" id="SSF52172">
    <property type="entry name" value="CheY-like"/>
    <property type="match status" value="1"/>
</dbReference>
<dbReference type="InterPro" id="IPR013767">
    <property type="entry name" value="PAS_fold"/>
</dbReference>
<keyword evidence="13" id="KW-0812">Transmembrane</keyword>
<keyword evidence="3 11" id="KW-0597">Phosphoprotein</keyword>
<feature type="transmembrane region" description="Helical" evidence="13">
    <location>
        <begin position="49"/>
        <end position="71"/>
    </location>
</feature>
<dbReference type="CDD" id="cd00075">
    <property type="entry name" value="HATPase"/>
    <property type="match status" value="1"/>
</dbReference>
<evidence type="ECO:0000256" key="11">
    <source>
        <dbReference type="PROSITE-ProRule" id="PRU00169"/>
    </source>
</evidence>
<dbReference type="PRINTS" id="PR00344">
    <property type="entry name" value="BCTRLSENSOR"/>
</dbReference>
<protein>
    <recommendedName>
        <fullName evidence="2">histidine kinase</fullName>
        <ecNumber evidence="2">2.7.13.3</ecNumber>
    </recommendedName>
</protein>
<dbReference type="FunFam" id="1.10.10.10:FF:000018">
    <property type="entry name" value="DNA-binding response regulator ResD"/>
    <property type="match status" value="1"/>
</dbReference>
<dbReference type="Pfam" id="PF05227">
    <property type="entry name" value="CHASE3"/>
    <property type="match status" value="1"/>
</dbReference>
<dbReference type="PROSITE" id="PS50109">
    <property type="entry name" value="HIS_KIN"/>
    <property type="match status" value="1"/>
</dbReference>
<evidence type="ECO:0000256" key="5">
    <source>
        <dbReference type="ARBA" id="ARBA00022777"/>
    </source>
</evidence>
<dbReference type="PROSITE" id="PS51755">
    <property type="entry name" value="OMPR_PHOB"/>
    <property type="match status" value="1"/>
</dbReference>
<dbReference type="InterPro" id="IPR003594">
    <property type="entry name" value="HATPase_dom"/>
</dbReference>
<evidence type="ECO:0000259" key="16">
    <source>
        <dbReference type="PROSITE" id="PS50113"/>
    </source>
</evidence>
<dbReference type="FunFam" id="1.10.287.130:FF:000001">
    <property type="entry name" value="Two-component sensor histidine kinase"/>
    <property type="match status" value="1"/>
</dbReference>
<dbReference type="SMART" id="SM00388">
    <property type="entry name" value="HisKA"/>
    <property type="match status" value="1"/>
</dbReference>
<dbReference type="Gene3D" id="3.30.565.10">
    <property type="entry name" value="Histidine kinase-like ATPase, C-terminal domain"/>
    <property type="match status" value="1"/>
</dbReference>
<keyword evidence="10" id="KW-0804">Transcription</keyword>
<feature type="domain" description="OmpR/PhoB-type" evidence="17">
    <location>
        <begin position="951"/>
        <end position="1050"/>
    </location>
</feature>
<feature type="DNA-binding region" description="OmpR/PhoB-type" evidence="12">
    <location>
        <begin position="951"/>
        <end position="1050"/>
    </location>
</feature>
<feature type="domain" description="PAC" evidence="16">
    <location>
        <begin position="530"/>
        <end position="582"/>
    </location>
</feature>
<dbReference type="EMBL" id="NQWI01000105">
    <property type="protein sequence ID" value="PDW01833.1"/>
    <property type="molecule type" value="Genomic_DNA"/>
</dbReference>
<dbReference type="SMART" id="SM00448">
    <property type="entry name" value="REC"/>
    <property type="match status" value="1"/>
</dbReference>
<evidence type="ECO:0000259" key="14">
    <source>
        <dbReference type="PROSITE" id="PS50109"/>
    </source>
</evidence>
<dbReference type="OrthoDB" id="137006at2"/>
<evidence type="ECO:0000256" key="12">
    <source>
        <dbReference type="PROSITE-ProRule" id="PRU01091"/>
    </source>
</evidence>
<evidence type="ECO:0000256" key="8">
    <source>
        <dbReference type="ARBA" id="ARBA00023125"/>
    </source>
</evidence>
<dbReference type="InterPro" id="IPR035965">
    <property type="entry name" value="PAS-like_dom_sf"/>
</dbReference>
<dbReference type="InterPro" id="IPR036097">
    <property type="entry name" value="HisK_dim/P_sf"/>
</dbReference>
<name>A0A2A6RFW5_9CHLR</name>
<evidence type="ECO:0000256" key="6">
    <source>
        <dbReference type="ARBA" id="ARBA00023012"/>
    </source>
</evidence>
<dbReference type="PANTHER" id="PTHR43547">
    <property type="entry name" value="TWO-COMPONENT HISTIDINE KINASE"/>
    <property type="match status" value="1"/>
</dbReference>
<dbReference type="InterPro" id="IPR004358">
    <property type="entry name" value="Sig_transdc_His_kin-like_C"/>
</dbReference>
<dbReference type="FunFam" id="3.30.565.10:FF:000006">
    <property type="entry name" value="Sensor histidine kinase WalK"/>
    <property type="match status" value="1"/>
</dbReference>
<proteinExistence type="predicted"/>
<dbReference type="CDD" id="cd17574">
    <property type="entry name" value="REC_OmpR"/>
    <property type="match status" value="1"/>
</dbReference>
<evidence type="ECO:0000256" key="13">
    <source>
        <dbReference type="SAM" id="Phobius"/>
    </source>
</evidence>
<dbReference type="InterPro" id="IPR036388">
    <property type="entry name" value="WH-like_DNA-bd_sf"/>
</dbReference>
<organism evidence="18 19">
    <name type="scientific">Candidatus Viridilinea mediisalina</name>
    <dbReference type="NCBI Taxonomy" id="2024553"/>
    <lineage>
        <taxon>Bacteria</taxon>
        <taxon>Bacillati</taxon>
        <taxon>Chloroflexota</taxon>
        <taxon>Chloroflexia</taxon>
        <taxon>Chloroflexales</taxon>
        <taxon>Chloroflexineae</taxon>
        <taxon>Oscillochloridaceae</taxon>
        <taxon>Candidatus Viridilinea</taxon>
    </lineage>
</organism>
<dbReference type="InterPro" id="IPR001610">
    <property type="entry name" value="PAC"/>
</dbReference>
<keyword evidence="4" id="KW-0808">Transferase</keyword>
<evidence type="ECO:0000256" key="7">
    <source>
        <dbReference type="ARBA" id="ARBA00023015"/>
    </source>
</evidence>
<dbReference type="CDD" id="cd00130">
    <property type="entry name" value="PAS"/>
    <property type="match status" value="1"/>
</dbReference>
<dbReference type="Proteomes" id="UP000220527">
    <property type="component" value="Unassembled WGS sequence"/>
</dbReference>
<dbReference type="SMART" id="SM00387">
    <property type="entry name" value="HATPase_c"/>
    <property type="match status" value="1"/>
</dbReference>
<evidence type="ECO:0000256" key="1">
    <source>
        <dbReference type="ARBA" id="ARBA00000085"/>
    </source>
</evidence>
<keyword evidence="13" id="KW-1133">Transmembrane helix</keyword>
<dbReference type="Gene3D" id="6.10.250.690">
    <property type="match status" value="1"/>
</dbReference>
<dbReference type="SUPFAM" id="SSF55785">
    <property type="entry name" value="PYP-like sensor domain (PAS domain)"/>
    <property type="match status" value="1"/>
</dbReference>
<evidence type="ECO:0000256" key="9">
    <source>
        <dbReference type="ARBA" id="ARBA00023136"/>
    </source>
</evidence>
<dbReference type="InterPro" id="IPR003661">
    <property type="entry name" value="HisK_dim/P_dom"/>
</dbReference>
<dbReference type="SUPFAM" id="SSF55874">
    <property type="entry name" value="ATPase domain of HSP90 chaperone/DNA topoisomerase II/histidine kinase"/>
    <property type="match status" value="1"/>
</dbReference>